<evidence type="ECO:0000313" key="4">
    <source>
        <dbReference type="Proteomes" id="UP000191931"/>
    </source>
</evidence>
<proteinExistence type="predicted"/>
<dbReference type="PANTHER" id="PTHR43566:SF2">
    <property type="entry name" value="DUF4143 DOMAIN-CONTAINING PROTEIN"/>
    <property type="match status" value="1"/>
</dbReference>
<reference evidence="3 4" key="1">
    <citation type="submission" date="2017-03" db="EMBL/GenBank/DDBJ databases">
        <authorList>
            <person name="Afonso C.L."/>
            <person name="Miller P.J."/>
            <person name="Scott M.A."/>
            <person name="Spackman E."/>
            <person name="Goraichik I."/>
            <person name="Dimitrov K.M."/>
            <person name="Suarez D.L."/>
            <person name="Swayne D.E."/>
        </authorList>
    </citation>
    <scope>NUCLEOTIDE SEQUENCE [LARGE SCALE GENOMIC DNA]</scope>
    <source>
        <strain evidence="3">PRJEB14757</strain>
    </source>
</reference>
<evidence type="ECO:0000259" key="2">
    <source>
        <dbReference type="Pfam" id="PF13635"/>
    </source>
</evidence>
<dbReference type="InterPro" id="IPR025420">
    <property type="entry name" value="DUF4143"/>
</dbReference>
<dbReference type="RefSeq" id="WP_080810080.1">
    <property type="nucleotide sequence ID" value="NZ_LT828584.1"/>
</dbReference>
<dbReference type="SUPFAM" id="SSF52540">
    <property type="entry name" value="P-loop containing nucleoside triphosphate hydrolases"/>
    <property type="match status" value="1"/>
</dbReference>
<dbReference type="Pfam" id="PF13173">
    <property type="entry name" value="AAA_14"/>
    <property type="match status" value="1"/>
</dbReference>
<dbReference type="SUPFAM" id="SSF52980">
    <property type="entry name" value="Restriction endonuclease-like"/>
    <property type="match status" value="1"/>
</dbReference>
<dbReference type="InterPro" id="IPR027417">
    <property type="entry name" value="P-loop_NTPase"/>
</dbReference>
<dbReference type="InterPro" id="IPR011335">
    <property type="entry name" value="Restrct_endonuc-II-like"/>
</dbReference>
<name>A0A1W1HFN7_9BACT</name>
<dbReference type="OrthoDB" id="9783412at2"/>
<evidence type="ECO:0000259" key="1">
    <source>
        <dbReference type="Pfam" id="PF13173"/>
    </source>
</evidence>
<gene>
    <name evidence="3" type="ORF">MTBBW1_2830001</name>
</gene>
<keyword evidence="4" id="KW-1185">Reference proteome</keyword>
<dbReference type="PANTHER" id="PTHR43566">
    <property type="entry name" value="CONSERVED PROTEIN"/>
    <property type="match status" value="1"/>
</dbReference>
<feature type="domain" description="AAA" evidence="1">
    <location>
        <begin position="19"/>
        <end position="134"/>
    </location>
</feature>
<dbReference type="EMBL" id="FWEV01000205">
    <property type="protein sequence ID" value="SLM31195.1"/>
    <property type="molecule type" value="Genomic_DNA"/>
</dbReference>
<organism evidence="3 4">
    <name type="scientific">Desulfamplus magnetovallimortis</name>
    <dbReference type="NCBI Taxonomy" id="1246637"/>
    <lineage>
        <taxon>Bacteria</taxon>
        <taxon>Pseudomonadati</taxon>
        <taxon>Thermodesulfobacteriota</taxon>
        <taxon>Desulfobacteria</taxon>
        <taxon>Desulfobacterales</taxon>
        <taxon>Desulfobacteraceae</taxon>
        <taxon>Desulfamplus</taxon>
    </lineage>
</organism>
<dbReference type="AlphaFoldDB" id="A0A1W1HFN7"/>
<dbReference type="Proteomes" id="UP000191931">
    <property type="component" value="Unassembled WGS sequence"/>
</dbReference>
<accession>A0A1W1HFN7</accession>
<protein>
    <recommendedName>
        <fullName evidence="5">AAA family ATPase</fullName>
    </recommendedName>
</protein>
<evidence type="ECO:0000313" key="3">
    <source>
        <dbReference type="EMBL" id="SLM31195.1"/>
    </source>
</evidence>
<dbReference type="Pfam" id="PF13635">
    <property type="entry name" value="DUF4143"/>
    <property type="match status" value="1"/>
</dbReference>
<dbReference type="STRING" id="1246637.MTBBW1_2830001"/>
<evidence type="ECO:0008006" key="5">
    <source>
        <dbReference type="Google" id="ProtNLM"/>
    </source>
</evidence>
<feature type="domain" description="DUF4143" evidence="2">
    <location>
        <begin position="175"/>
        <end position="334"/>
    </location>
</feature>
<dbReference type="InterPro" id="IPR041682">
    <property type="entry name" value="AAA_14"/>
</dbReference>
<sequence length="387" mass="44522">MNYIPRTLEKHIKLLASKFPVVTLTGPRQSGKSTLVRHAFPEKPYISCEDPDIRLFASQDPRGFLKTYPNAVIDEAQKVPEIFSYIQTKVDLDDEPGQYILTGSHDFLLFEKISQSLAGRTAVLRLLPFSLQEIHGFCNFKNPDEYLFNGFYPRVYKMNIMPYDFYSSYIQTYIERDVRLIKNISDLGQFQLLLKMCAGRVGQMLNLSSLGNECGISHTTVKSWISILEASYIIFLLKPHHVNFSKRLVKMPKLYFYDTGLAAFLLGINSVEQIQTHYNKGGLFESFIVSNIIKKMLNAGQENRCYFWRDKNGNEIDCLVENGEQLLPIEIKSGKTVTSDYFKGVDYYRRIAGEKASHPFIIYGGDHEQMRSNAHVIPWKNVDKILF</sequence>